<evidence type="ECO:0000256" key="10">
    <source>
        <dbReference type="ARBA" id="ARBA00048205"/>
    </source>
</evidence>
<dbReference type="CDD" id="cd02801">
    <property type="entry name" value="DUS_like_FMN"/>
    <property type="match status" value="1"/>
</dbReference>
<evidence type="ECO:0000256" key="1">
    <source>
        <dbReference type="ARBA" id="ARBA00001917"/>
    </source>
</evidence>
<proteinExistence type="inferred from homology"/>
<evidence type="ECO:0000256" key="7">
    <source>
        <dbReference type="ARBA" id="ARBA00022857"/>
    </source>
</evidence>
<comment type="catalytic activity">
    <reaction evidence="11">
        <text>a 5,6-dihydrouridine in tRNA + NAD(+) = a uridine in tRNA + NADH + H(+)</text>
        <dbReference type="Rhea" id="RHEA:54452"/>
        <dbReference type="Rhea" id="RHEA-COMP:13339"/>
        <dbReference type="Rhea" id="RHEA-COMP:13887"/>
        <dbReference type="ChEBI" id="CHEBI:15378"/>
        <dbReference type="ChEBI" id="CHEBI:57540"/>
        <dbReference type="ChEBI" id="CHEBI:57945"/>
        <dbReference type="ChEBI" id="CHEBI:65315"/>
        <dbReference type="ChEBI" id="CHEBI:74443"/>
    </reaction>
</comment>
<comment type="caution">
    <text evidence="16">The sequence shown here is derived from an EMBL/GenBank/DDBJ whole genome shotgun (WGS) entry which is preliminary data.</text>
</comment>
<dbReference type="InterPro" id="IPR018517">
    <property type="entry name" value="tRNA_hU_synthase_CS"/>
</dbReference>
<gene>
    <name evidence="16" type="ORF">A3H09_00905</name>
</gene>
<evidence type="ECO:0000256" key="14">
    <source>
        <dbReference type="PIRSR" id="PIRSR006621-2"/>
    </source>
</evidence>
<protein>
    <recommendedName>
        <fullName evidence="12">tRNA-dihydrouridine synthase</fullName>
        <ecNumber evidence="12">1.3.1.-</ecNumber>
    </recommendedName>
</protein>
<keyword evidence="9 12" id="KW-0560">Oxidoreductase</keyword>
<dbReference type="EC" id="1.3.1.-" evidence="12"/>
<keyword evidence="4 12" id="KW-0285">Flavoprotein</keyword>
<dbReference type="Proteomes" id="UP000176915">
    <property type="component" value="Unassembled WGS sequence"/>
</dbReference>
<evidence type="ECO:0000313" key="16">
    <source>
        <dbReference type="EMBL" id="OGF30538.1"/>
    </source>
</evidence>
<evidence type="ECO:0000256" key="3">
    <source>
        <dbReference type="ARBA" id="ARBA00022555"/>
    </source>
</evidence>
<keyword evidence="5 12" id="KW-0288">FMN</keyword>
<dbReference type="PIRSF" id="PIRSF006621">
    <property type="entry name" value="Dus"/>
    <property type="match status" value="1"/>
</dbReference>
<evidence type="ECO:0000256" key="5">
    <source>
        <dbReference type="ARBA" id="ARBA00022643"/>
    </source>
</evidence>
<dbReference type="InterPro" id="IPR013785">
    <property type="entry name" value="Aldolase_TIM"/>
</dbReference>
<keyword evidence="14" id="KW-0547">Nucleotide-binding</keyword>
<dbReference type="PANTHER" id="PTHR45846:SF1">
    <property type="entry name" value="TRNA-DIHYDROURIDINE(47) SYNTHASE [NAD(P)(+)]-LIKE"/>
    <property type="match status" value="1"/>
</dbReference>
<dbReference type="Gene3D" id="3.20.20.70">
    <property type="entry name" value="Aldolase class I"/>
    <property type="match status" value="1"/>
</dbReference>
<feature type="binding site" evidence="14">
    <location>
        <begin position="207"/>
        <end position="209"/>
    </location>
    <ligand>
        <name>FMN</name>
        <dbReference type="ChEBI" id="CHEBI:58210"/>
    </ligand>
</feature>
<evidence type="ECO:0000256" key="6">
    <source>
        <dbReference type="ARBA" id="ARBA00022694"/>
    </source>
</evidence>
<evidence type="ECO:0000256" key="11">
    <source>
        <dbReference type="ARBA" id="ARBA00048802"/>
    </source>
</evidence>
<feature type="binding site" evidence="14">
    <location>
        <begin position="17"/>
        <end position="19"/>
    </location>
    <ligand>
        <name>FMN</name>
        <dbReference type="ChEBI" id="CHEBI:58210"/>
    </ligand>
</feature>
<evidence type="ECO:0000259" key="15">
    <source>
        <dbReference type="Pfam" id="PF01207"/>
    </source>
</evidence>
<dbReference type="PANTHER" id="PTHR45846">
    <property type="entry name" value="TRNA-DIHYDROURIDINE(47) SYNTHASE [NAD(P)(+)]-LIKE"/>
    <property type="match status" value="1"/>
</dbReference>
<accession>A0A1F5SUY9</accession>
<evidence type="ECO:0000256" key="13">
    <source>
        <dbReference type="PIRSR" id="PIRSR006621-1"/>
    </source>
</evidence>
<sequence length="322" mass="35104">MKNFWQELPKPIYALAPMAGITDSAFRQIAKQFGADVVYGEMASAAGLVYNPKKTLALLEFAEIERPYVVQLFGAKPEHFVQALRLVDQKITARQSGGRPDGIDINFGCPVKKVARQGAGAVLMNDFKLAREIIKAVLANTSLPVSIKIRARVGTISALDFLKNLADLDIKAVMIHGRTMAQGNSGAVDWKIIKQARPLVEGVLLANGGVGTRGGASVARDDARDLLKKTGADGIGIGQGALGKPWIFENVKSQISKVKTKEEIFKIILKHARLVNKLKGDSGIVAMRKHLCWYVSGLPTARALREKLVKVENFNDIKKILR</sequence>
<feature type="binding site" evidence="14">
    <location>
        <position position="176"/>
    </location>
    <ligand>
        <name>FMN</name>
        <dbReference type="ChEBI" id="CHEBI:58210"/>
    </ligand>
</feature>
<comment type="function">
    <text evidence="2 12">Catalyzes the synthesis of 5,6-dihydrouridine (D), a modified base found in the D-loop of most tRNAs, via the reduction of the C5-C6 double bond in target uridines.</text>
</comment>
<reference evidence="16 17" key="1">
    <citation type="journal article" date="2016" name="Nat. Commun.">
        <title>Thousands of microbial genomes shed light on interconnected biogeochemical processes in an aquifer system.</title>
        <authorList>
            <person name="Anantharaman K."/>
            <person name="Brown C.T."/>
            <person name="Hug L.A."/>
            <person name="Sharon I."/>
            <person name="Castelle C.J."/>
            <person name="Probst A.J."/>
            <person name="Thomas B.C."/>
            <person name="Singh A."/>
            <person name="Wilkins M.J."/>
            <person name="Karaoz U."/>
            <person name="Brodie E.L."/>
            <person name="Williams K.H."/>
            <person name="Hubbard S.S."/>
            <person name="Banfield J.F."/>
        </authorList>
    </citation>
    <scope>NUCLEOTIDE SEQUENCE [LARGE SCALE GENOMIC DNA]</scope>
</reference>
<keyword evidence="6 12" id="KW-0819">tRNA processing</keyword>
<comment type="catalytic activity">
    <reaction evidence="10">
        <text>a 5,6-dihydrouridine in tRNA + NADP(+) = a uridine in tRNA + NADPH + H(+)</text>
        <dbReference type="Rhea" id="RHEA:23624"/>
        <dbReference type="Rhea" id="RHEA-COMP:13339"/>
        <dbReference type="Rhea" id="RHEA-COMP:13887"/>
        <dbReference type="ChEBI" id="CHEBI:15378"/>
        <dbReference type="ChEBI" id="CHEBI:57783"/>
        <dbReference type="ChEBI" id="CHEBI:58349"/>
        <dbReference type="ChEBI" id="CHEBI:65315"/>
        <dbReference type="ChEBI" id="CHEBI:74443"/>
    </reaction>
</comment>
<dbReference type="InterPro" id="IPR024036">
    <property type="entry name" value="tRNA-dHydroUridine_Synthase_C"/>
</dbReference>
<keyword evidence="7" id="KW-0521">NADP</keyword>
<evidence type="ECO:0000256" key="2">
    <source>
        <dbReference type="ARBA" id="ARBA00002790"/>
    </source>
</evidence>
<name>A0A1F5SUY9_9BACT</name>
<dbReference type="AlphaFoldDB" id="A0A1F5SUY9"/>
<feature type="binding site" evidence="14">
    <location>
        <position position="71"/>
    </location>
    <ligand>
        <name>FMN</name>
        <dbReference type="ChEBI" id="CHEBI:58210"/>
    </ligand>
</feature>
<comment type="cofactor">
    <cofactor evidence="1 12 14">
        <name>FMN</name>
        <dbReference type="ChEBI" id="CHEBI:58210"/>
    </cofactor>
</comment>
<dbReference type="Pfam" id="PF01207">
    <property type="entry name" value="Dus"/>
    <property type="match status" value="1"/>
</dbReference>
<dbReference type="InterPro" id="IPR035587">
    <property type="entry name" value="DUS-like_FMN-bd"/>
</dbReference>
<evidence type="ECO:0000256" key="9">
    <source>
        <dbReference type="ARBA" id="ARBA00023002"/>
    </source>
</evidence>
<keyword evidence="8" id="KW-0694">RNA-binding</keyword>
<dbReference type="InterPro" id="IPR001269">
    <property type="entry name" value="DUS_fam"/>
</dbReference>
<feature type="active site" description="Proton donor" evidence="13">
    <location>
        <position position="109"/>
    </location>
</feature>
<evidence type="ECO:0000256" key="8">
    <source>
        <dbReference type="ARBA" id="ARBA00022884"/>
    </source>
</evidence>
<dbReference type="SUPFAM" id="SSF51395">
    <property type="entry name" value="FMN-linked oxidoreductases"/>
    <property type="match status" value="1"/>
</dbReference>
<comment type="similarity">
    <text evidence="12">Belongs to the dus family.</text>
</comment>
<keyword evidence="3" id="KW-0820">tRNA-binding</keyword>
<dbReference type="GO" id="GO:0017150">
    <property type="term" value="F:tRNA dihydrouridine synthase activity"/>
    <property type="evidence" value="ECO:0007669"/>
    <property type="project" value="InterPro"/>
</dbReference>
<feature type="binding site" evidence="14">
    <location>
        <position position="148"/>
    </location>
    <ligand>
        <name>FMN</name>
        <dbReference type="ChEBI" id="CHEBI:58210"/>
    </ligand>
</feature>
<organism evidence="16 17">
    <name type="scientific">Candidatus Falkowbacteria bacterium RIFCSPLOWO2_12_FULL_45_13</name>
    <dbReference type="NCBI Taxonomy" id="1797991"/>
    <lineage>
        <taxon>Bacteria</taxon>
        <taxon>Candidatus Falkowiibacteriota</taxon>
    </lineage>
</organism>
<dbReference type="GO" id="GO:0000049">
    <property type="term" value="F:tRNA binding"/>
    <property type="evidence" value="ECO:0007669"/>
    <property type="project" value="UniProtKB-KW"/>
</dbReference>
<dbReference type="PROSITE" id="PS01136">
    <property type="entry name" value="UPF0034"/>
    <property type="match status" value="1"/>
</dbReference>
<dbReference type="Gene3D" id="1.10.1200.80">
    <property type="entry name" value="Putative flavin oxidoreducatase, domain 2"/>
    <property type="match status" value="1"/>
</dbReference>
<dbReference type="GO" id="GO:0050660">
    <property type="term" value="F:flavin adenine dinucleotide binding"/>
    <property type="evidence" value="ECO:0007669"/>
    <property type="project" value="InterPro"/>
</dbReference>
<evidence type="ECO:0000313" key="17">
    <source>
        <dbReference type="Proteomes" id="UP000176915"/>
    </source>
</evidence>
<feature type="domain" description="DUS-like FMN-binding" evidence="15">
    <location>
        <begin position="15"/>
        <end position="314"/>
    </location>
</feature>
<evidence type="ECO:0000256" key="12">
    <source>
        <dbReference type="PIRNR" id="PIRNR006621"/>
    </source>
</evidence>
<evidence type="ECO:0000256" key="4">
    <source>
        <dbReference type="ARBA" id="ARBA00022630"/>
    </source>
</evidence>
<dbReference type="EMBL" id="MFFY01000047">
    <property type="protein sequence ID" value="OGF30538.1"/>
    <property type="molecule type" value="Genomic_DNA"/>
</dbReference>